<evidence type="ECO:0000259" key="1">
    <source>
        <dbReference type="Pfam" id="PF01926"/>
    </source>
</evidence>
<dbReference type="InterPro" id="IPR040644">
    <property type="entry name" value="HydF_tetramer"/>
</dbReference>
<dbReference type="InterPro" id="IPR041606">
    <property type="entry name" value="HydF_dimer"/>
</dbReference>
<feature type="domain" description="Hydrogen maturase F tetramerization" evidence="3">
    <location>
        <begin position="285"/>
        <end position="400"/>
    </location>
</feature>
<evidence type="ECO:0000259" key="2">
    <source>
        <dbReference type="Pfam" id="PF18128"/>
    </source>
</evidence>
<feature type="domain" description="G" evidence="1">
    <location>
        <begin position="16"/>
        <end position="127"/>
    </location>
</feature>
<dbReference type="GO" id="GO:0030488">
    <property type="term" value="P:tRNA methylation"/>
    <property type="evidence" value="ECO:0007669"/>
    <property type="project" value="TreeGrafter"/>
</dbReference>
<dbReference type="Proteomes" id="UP000237350">
    <property type="component" value="Unassembled WGS sequence"/>
</dbReference>
<dbReference type="InterPro" id="IPR023873">
    <property type="entry name" value="FeFe-hyd_GTPase_HydF"/>
</dbReference>
<proteinExistence type="predicted"/>
<dbReference type="InterPro" id="IPR006073">
    <property type="entry name" value="GTP-bd"/>
</dbReference>
<dbReference type="Pfam" id="PF18133">
    <property type="entry name" value="HydF_tetramer"/>
    <property type="match status" value="1"/>
</dbReference>
<accession>A0A2S4K1H2</accession>
<dbReference type="NCBIfam" id="TIGR03918">
    <property type="entry name" value="GTP_HydF"/>
    <property type="match status" value="1"/>
</dbReference>
<dbReference type="CDD" id="cd00880">
    <property type="entry name" value="Era_like"/>
    <property type="match status" value="1"/>
</dbReference>
<feature type="domain" description="Hydrogen maturase F dimerization" evidence="2">
    <location>
        <begin position="183"/>
        <end position="281"/>
    </location>
</feature>
<dbReference type="PANTHER" id="PTHR42714">
    <property type="entry name" value="TRNA MODIFICATION GTPASE GTPBP3"/>
    <property type="match status" value="1"/>
</dbReference>
<gene>
    <name evidence="4" type="ORF">AU468_00080</name>
</gene>
<dbReference type="GO" id="GO:0005525">
    <property type="term" value="F:GTP binding"/>
    <property type="evidence" value="ECO:0007669"/>
    <property type="project" value="InterPro"/>
</dbReference>
<evidence type="ECO:0000259" key="3">
    <source>
        <dbReference type="Pfam" id="PF18133"/>
    </source>
</evidence>
<keyword evidence="5" id="KW-1185">Reference proteome</keyword>
<dbReference type="InterPro" id="IPR027417">
    <property type="entry name" value="P-loop_NTPase"/>
</dbReference>
<evidence type="ECO:0000313" key="4">
    <source>
        <dbReference type="EMBL" id="POR05611.1"/>
    </source>
</evidence>
<dbReference type="Gene3D" id="3.40.50.300">
    <property type="entry name" value="P-loop containing nucleotide triphosphate hydrolases"/>
    <property type="match status" value="1"/>
</dbReference>
<dbReference type="Gene3D" id="3.40.50.11410">
    <property type="match status" value="1"/>
</dbReference>
<evidence type="ECO:0000313" key="5">
    <source>
        <dbReference type="Proteomes" id="UP000237350"/>
    </source>
</evidence>
<evidence type="ECO:0008006" key="6">
    <source>
        <dbReference type="Google" id="ProtNLM"/>
    </source>
</evidence>
<dbReference type="PANTHER" id="PTHR42714:SF6">
    <property type="entry name" value="TRANSLATION INITIATION FACTOR IF-2"/>
    <property type="match status" value="1"/>
</dbReference>
<reference evidence="5" key="1">
    <citation type="submission" date="2015-12" db="EMBL/GenBank/DDBJ databases">
        <authorList>
            <person name="Lodha T.D."/>
            <person name="Chintalapati S."/>
            <person name="Chintalapati V.R."/>
            <person name="Sravanthi T."/>
        </authorList>
    </citation>
    <scope>NUCLEOTIDE SEQUENCE [LARGE SCALE GENOMIC DNA]</scope>
    <source>
        <strain evidence="5">JC133</strain>
    </source>
</reference>
<dbReference type="GO" id="GO:0002098">
    <property type="term" value="P:tRNA wobble uridine modification"/>
    <property type="evidence" value="ECO:0007669"/>
    <property type="project" value="TreeGrafter"/>
</dbReference>
<dbReference type="Gene3D" id="3.40.50.11420">
    <property type="match status" value="1"/>
</dbReference>
<protein>
    <recommendedName>
        <fullName evidence="6">[FeFe] hydrogenase H-cluster maturation GTPase HydF</fullName>
    </recommendedName>
</protein>
<dbReference type="OrthoDB" id="9811338at2"/>
<dbReference type="Pfam" id="PF18128">
    <property type="entry name" value="HydF_dimer"/>
    <property type="match status" value="1"/>
</dbReference>
<sequence>MSGGPQGTPRSMRPHIVLAGKCNAGKSALLNALVGQDLAIVSSTRGTTTDPVLRSSELLPFGPVVYVDTAGLDDTGALGSARNRKTRAALAGSDLALYTIHPARWDKDDLEQLGSCATQRPTLAVVTHSDTTRPGLELLRELERITSRKPAVVSSTSGEGIWELRDQLAGILEAARKKGDRQLLEGLIGSKRLVLLIVPIDLEAPAGRLILPQVQTIREVLDGDAATLVVKDQELPWVLDQLKHPPDLAITDSQVVDRAAALLPPEVPLTTFSILFSRLRGDLPSFVESVYLLDTLPQGSRILVTESCSHQIQCDDIGRVKIPKWIRTYTGKEHRLEVTGGTIPEELDCYDLIIHCGGCMITRRQMLARLEEARLAGVPVTNYGVAISHMQGVLERVLEPFNLKGAARPA</sequence>
<dbReference type="EMBL" id="LPWH01000001">
    <property type="protein sequence ID" value="POR05611.1"/>
    <property type="molecule type" value="Genomic_DNA"/>
</dbReference>
<dbReference type="SUPFAM" id="SSF52540">
    <property type="entry name" value="P-loop containing nucleoside triphosphate hydrolases"/>
    <property type="match status" value="1"/>
</dbReference>
<dbReference type="RefSeq" id="WP_103678959.1">
    <property type="nucleotide sequence ID" value="NZ_LPWH01000001.1"/>
</dbReference>
<dbReference type="Pfam" id="PF01926">
    <property type="entry name" value="MMR_HSR1"/>
    <property type="match status" value="1"/>
</dbReference>
<dbReference type="GO" id="GO:0005737">
    <property type="term" value="C:cytoplasm"/>
    <property type="evidence" value="ECO:0007669"/>
    <property type="project" value="TreeGrafter"/>
</dbReference>
<comment type="caution">
    <text evidence="4">The sequence shown here is derived from an EMBL/GenBank/DDBJ whole genome shotgun (WGS) entry which is preliminary data.</text>
</comment>
<name>A0A2S4K1H2_9SPIO</name>
<organism evidence="4 5">
    <name type="scientific">Alkalispirochaeta sphaeroplastigenens</name>
    <dbReference type="NCBI Taxonomy" id="1187066"/>
    <lineage>
        <taxon>Bacteria</taxon>
        <taxon>Pseudomonadati</taxon>
        <taxon>Spirochaetota</taxon>
        <taxon>Spirochaetia</taxon>
        <taxon>Spirochaetales</taxon>
        <taxon>Spirochaetaceae</taxon>
        <taxon>Alkalispirochaeta</taxon>
    </lineage>
</organism>
<dbReference type="AlphaFoldDB" id="A0A2S4K1H2"/>